<dbReference type="AlphaFoldDB" id="A0A453K2Q2"/>
<name>A0A453K2Q2_AEGTS</name>
<dbReference type="EnsemblPlants" id="AET5Gv20267900.1">
    <property type="protein sequence ID" value="AET5Gv20267900.1"/>
    <property type="gene ID" value="AET5Gv20267900"/>
</dbReference>
<feature type="region of interest" description="Disordered" evidence="1">
    <location>
        <begin position="1"/>
        <end position="51"/>
    </location>
</feature>
<evidence type="ECO:0000313" key="2">
    <source>
        <dbReference type="EnsemblPlants" id="AET5Gv20267900.1"/>
    </source>
</evidence>
<reference evidence="3" key="1">
    <citation type="journal article" date="2014" name="Science">
        <title>Ancient hybridizations among the ancestral genomes of bread wheat.</title>
        <authorList>
            <consortium name="International Wheat Genome Sequencing Consortium,"/>
            <person name="Marcussen T."/>
            <person name="Sandve S.R."/>
            <person name="Heier L."/>
            <person name="Spannagl M."/>
            <person name="Pfeifer M."/>
            <person name="Jakobsen K.S."/>
            <person name="Wulff B.B."/>
            <person name="Steuernagel B."/>
            <person name="Mayer K.F."/>
            <person name="Olsen O.A."/>
        </authorList>
    </citation>
    <scope>NUCLEOTIDE SEQUENCE [LARGE SCALE GENOMIC DNA]</scope>
    <source>
        <strain evidence="3">cv. AL8/78</strain>
    </source>
</reference>
<proteinExistence type="predicted"/>
<reference evidence="2" key="3">
    <citation type="journal article" date="2017" name="Nature">
        <title>Genome sequence of the progenitor of the wheat D genome Aegilops tauschii.</title>
        <authorList>
            <person name="Luo M.C."/>
            <person name="Gu Y.Q."/>
            <person name="Puiu D."/>
            <person name="Wang H."/>
            <person name="Twardziok S.O."/>
            <person name="Deal K.R."/>
            <person name="Huo N."/>
            <person name="Zhu T."/>
            <person name="Wang L."/>
            <person name="Wang Y."/>
            <person name="McGuire P.E."/>
            <person name="Liu S."/>
            <person name="Long H."/>
            <person name="Ramasamy R.K."/>
            <person name="Rodriguez J.C."/>
            <person name="Van S.L."/>
            <person name="Yuan L."/>
            <person name="Wang Z."/>
            <person name="Xia Z."/>
            <person name="Xiao L."/>
            <person name="Anderson O.D."/>
            <person name="Ouyang S."/>
            <person name="Liang Y."/>
            <person name="Zimin A.V."/>
            <person name="Pertea G."/>
            <person name="Qi P."/>
            <person name="Bennetzen J.L."/>
            <person name="Dai X."/>
            <person name="Dawson M.W."/>
            <person name="Muller H.G."/>
            <person name="Kugler K."/>
            <person name="Rivarola-Duarte L."/>
            <person name="Spannagl M."/>
            <person name="Mayer K.F.X."/>
            <person name="Lu F.H."/>
            <person name="Bevan M.W."/>
            <person name="Leroy P."/>
            <person name="Li P."/>
            <person name="You F.M."/>
            <person name="Sun Q."/>
            <person name="Liu Z."/>
            <person name="Lyons E."/>
            <person name="Wicker T."/>
            <person name="Salzberg S.L."/>
            <person name="Devos K.M."/>
            <person name="Dvorak J."/>
        </authorList>
    </citation>
    <scope>NUCLEOTIDE SEQUENCE [LARGE SCALE GENOMIC DNA]</scope>
    <source>
        <strain evidence="2">cv. AL8/78</strain>
    </source>
</reference>
<evidence type="ECO:0000256" key="1">
    <source>
        <dbReference type="SAM" id="MobiDB-lite"/>
    </source>
</evidence>
<evidence type="ECO:0000313" key="3">
    <source>
        <dbReference type="Proteomes" id="UP000015105"/>
    </source>
</evidence>
<dbReference type="Proteomes" id="UP000015105">
    <property type="component" value="Chromosome 5D"/>
</dbReference>
<dbReference type="Gramene" id="AET5Gv20267900.1">
    <property type="protein sequence ID" value="AET5Gv20267900.1"/>
    <property type="gene ID" value="AET5Gv20267900"/>
</dbReference>
<reference evidence="2" key="5">
    <citation type="journal article" date="2021" name="G3 (Bethesda)">
        <title>Aegilops tauschii genome assembly Aet v5.0 features greater sequence contiguity and improved annotation.</title>
        <authorList>
            <person name="Wang L."/>
            <person name="Zhu T."/>
            <person name="Rodriguez J.C."/>
            <person name="Deal K.R."/>
            <person name="Dubcovsky J."/>
            <person name="McGuire P.E."/>
            <person name="Lux T."/>
            <person name="Spannagl M."/>
            <person name="Mayer K.F.X."/>
            <person name="Baldrich P."/>
            <person name="Meyers B.C."/>
            <person name="Huo N."/>
            <person name="Gu Y.Q."/>
            <person name="Zhou H."/>
            <person name="Devos K.M."/>
            <person name="Bennetzen J.L."/>
            <person name="Unver T."/>
            <person name="Budak H."/>
            <person name="Gulick P.J."/>
            <person name="Galiba G."/>
            <person name="Kalapos B."/>
            <person name="Nelson D.R."/>
            <person name="Li P."/>
            <person name="You F.M."/>
            <person name="Luo M.C."/>
            <person name="Dvorak J."/>
        </authorList>
    </citation>
    <scope>NUCLEOTIDE SEQUENCE [LARGE SCALE GENOMIC DNA]</scope>
    <source>
        <strain evidence="2">cv. AL8/78</strain>
    </source>
</reference>
<keyword evidence="3" id="KW-1185">Reference proteome</keyword>
<reference evidence="2" key="4">
    <citation type="submission" date="2019-03" db="UniProtKB">
        <authorList>
            <consortium name="EnsemblPlants"/>
        </authorList>
    </citation>
    <scope>IDENTIFICATION</scope>
</reference>
<accession>A0A453K2Q2</accession>
<reference evidence="3" key="2">
    <citation type="journal article" date="2017" name="Nat. Plants">
        <title>The Aegilops tauschii genome reveals multiple impacts of transposons.</title>
        <authorList>
            <person name="Zhao G."/>
            <person name="Zou C."/>
            <person name="Li K."/>
            <person name="Wang K."/>
            <person name="Li T."/>
            <person name="Gao L."/>
            <person name="Zhang X."/>
            <person name="Wang H."/>
            <person name="Yang Z."/>
            <person name="Liu X."/>
            <person name="Jiang W."/>
            <person name="Mao L."/>
            <person name="Kong X."/>
            <person name="Jiao Y."/>
            <person name="Jia J."/>
        </authorList>
    </citation>
    <scope>NUCLEOTIDE SEQUENCE [LARGE SCALE GENOMIC DNA]</scope>
    <source>
        <strain evidence="3">cv. AL8/78</strain>
    </source>
</reference>
<sequence>NRIWAEKPPRLKGKLPTNSSRVATPRSHRSLSPAPTHGPGPAPRLGAPEAS</sequence>
<protein>
    <submittedName>
        <fullName evidence="2">Uncharacterized protein</fullName>
    </submittedName>
</protein>
<organism evidence="2 3">
    <name type="scientific">Aegilops tauschii subsp. strangulata</name>
    <name type="common">Goatgrass</name>
    <dbReference type="NCBI Taxonomy" id="200361"/>
    <lineage>
        <taxon>Eukaryota</taxon>
        <taxon>Viridiplantae</taxon>
        <taxon>Streptophyta</taxon>
        <taxon>Embryophyta</taxon>
        <taxon>Tracheophyta</taxon>
        <taxon>Spermatophyta</taxon>
        <taxon>Magnoliopsida</taxon>
        <taxon>Liliopsida</taxon>
        <taxon>Poales</taxon>
        <taxon>Poaceae</taxon>
        <taxon>BOP clade</taxon>
        <taxon>Pooideae</taxon>
        <taxon>Triticodae</taxon>
        <taxon>Triticeae</taxon>
        <taxon>Triticinae</taxon>
        <taxon>Aegilops</taxon>
    </lineage>
</organism>